<organism evidence="1 2">
    <name type="scientific">Sphagnum jensenii</name>
    <dbReference type="NCBI Taxonomy" id="128206"/>
    <lineage>
        <taxon>Eukaryota</taxon>
        <taxon>Viridiplantae</taxon>
        <taxon>Streptophyta</taxon>
        <taxon>Embryophyta</taxon>
        <taxon>Bryophyta</taxon>
        <taxon>Sphagnophytina</taxon>
        <taxon>Sphagnopsida</taxon>
        <taxon>Sphagnales</taxon>
        <taxon>Sphagnaceae</taxon>
        <taxon>Sphagnum</taxon>
    </lineage>
</organism>
<dbReference type="Proteomes" id="UP001497522">
    <property type="component" value="Chromosome 13"/>
</dbReference>
<protein>
    <submittedName>
        <fullName evidence="1">Uncharacterized protein</fullName>
    </submittedName>
</protein>
<reference evidence="1" key="1">
    <citation type="submission" date="2024-03" db="EMBL/GenBank/DDBJ databases">
        <authorList>
            <consortium name="ELIXIR-Norway"/>
            <consortium name="Elixir Norway"/>
        </authorList>
    </citation>
    <scope>NUCLEOTIDE SEQUENCE</scope>
</reference>
<dbReference type="EMBL" id="OZ023714">
    <property type="protein sequence ID" value="CAK9863607.1"/>
    <property type="molecule type" value="Genomic_DNA"/>
</dbReference>
<accession>A0ABP1AM49</accession>
<name>A0ABP1AM49_9BRYO</name>
<sequence length="94" mass="9941">MGNAARYVGLCGDDQTLCHGDDNWIHTYSDWSDAQMSSYNGGPSGGDETLPYDELWCSQSRHGQCGGGGGSIQLAIVVDSKMCSTVSCTPVLSM</sequence>
<evidence type="ECO:0000313" key="1">
    <source>
        <dbReference type="EMBL" id="CAK9863607.1"/>
    </source>
</evidence>
<gene>
    <name evidence="1" type="ORF">CSSPJE1EN2_LOCUS6602</name>
</gene>
<keyword evidence="2" id="KW-1185">Reference proteome</keyword>
<evidence type="ECO:0000313" key="2">
    <source>
        <dbReference type="Proteomes" id="UP001497522"/>
    </source>
</evidence>
<proteinExistence type="predicted"/>